<dbReference type="InterPro" id="IPR014284">
    <property type="entry name" value="RNA_pol_sigma-70_dom"/>
</dbReference>
<dbReference type="PANTHER" id="PTHR43133">
    <property type="entry name" value="RNA POLYMERASE ECF-TYPE SIGMA FACTO"/>
    <property type="match status" value="1"/>
</dbReference>
<dbReference type="InterPro" id="IPR007627">
    <property type="entry name" value="RNA_pol_sigma70_r2"/>
</dbReference>
<accession>A0A6J4I618</accession>
<evidence type="ECO:0000256" key="2">
    <source>
        <dbReference type="ARBA" id="ARBA00023015"/>
    </source>
</evidence>
<keyword evidence="4" id="KW-0238">DNA-binding</keyword>
<dbReference type="Pfam" id="PF08281">
    <property type="entry name" value="Sigma70_r4_2"/>
    <property type="match status" value="1"/>
</dbReference>
<dbReference type="SUPFAM" id="SSF88946">
    <property type="entry name" value="Sigma2 domain of RNA polymerase sigma factors"/>
    <property type="match status" value="1"/>
</dbReference>
<evidence type="ECO:0000256" key="5">
    <source>
        <dbReference type="ARBA" id="ARBA00023163"/>
    </source>
</evidence>
<dbReference type="Pfam" id="PF04542">
    <property type="entry name" value="Sigma70_r2"/>
    <property type="match status" value="1"/>
</dbReference>
<feature type="domain" description="RNA polymerase sigma-70 region 2" evidence="6">
    <location>
        <begin position="19"/>
        <end position="79"/>
    </location>
</feature>
<dbReference type="GO" id="GO:0016987">
    <property type="term" value="F:sigma factor activity"/>
    <property type="evidence" value="ECO:0007669"/>
    <property type="project" value="UniProtKB-KW"/>
</dbReference>
<dbReference type="InterPro" id="IPR013324">
    <property type="entry name" value="RNA_pol_sigma_r3/r4-like"/>
</dbReference>
<dbReference type="InterPro" id="IPR013249">
    <property type="entry name" value="RNA_pol_sigma70_r4_t2"/>
</dbReference>
<dbReference type="NCBIfam" id="TIGR02937">
    <property type="entry name" value="sigma70-ECF"/>
    <property type="match status" value="1"/>
</dbReference>
<evidence type="ECO:0000256" key="1">
    <source>
        <dbReference type="ARBA" id="ARBA00010641"/>
    </source>
</evidence>
<dbReference type="GO" id="GO:0003677">
    <property type="term" value="F:DNA binding"/>
    <property type="evidence" value="ECO:0007669"/>
    <property type="project" value="UniProtKB-KW"/>
</dbReference>
<name>A0A6J4I618_9ACTN</name>
<dbReference type="InterPro" id="IPR013325">
    <property type="entry name" value="RNA_pol_sigma_r2"/>
</dbReference>
<keyword evidence="5" id="KW-0804">Transcription</keyword>
<dbReference type="InterPro" id="IPR036388">
    <property type="entry name" value="WH-like_DNA-bd_sf"/>
</dbReference>
<evidence type="ECO:0000259" key="6">
    <source>
        <dbReference type="Pfam" id="PF04542"/>
    </source>
</evidence>
<evidence type="ECO:0000256" key="4">
    <source>
        <dbReference type="ARBA" id="ARBA00023125"/>
    </source>
</evidence>
<reference evidence="8" key="1">
    <citation type="submission" date="2020-02" db="EMBL/GenBank/DDBJ databases">
        <authorList>
            <person name="Meier V. D."/>
        </authorList>
    </citation>
    <scope>NUCLEOTIDE SEQUENCE</scope>
    <source>
        <strain evidence="8">AVDCRST_MAG50</strain>
    </source>
</reference>
<feature type="domain" description="RNA polymerase sigma factor 70 region 4 type 2" evidence="7">
    <location>
        <begin position="108"/>
        <end position="159"/>
    </location>
</feature>
<evidence type="ECO:0008006" key="9">
    <source>
        <dbReference type="Google" id="ProtNLM"/>
    </source>
</evidence>
<protein>
    <recommendedName>
        <fullName evidence="9">RNA polymerase sigma-70 region 2 domain-containing protein</fullName>
    </recommendedName>
</protein>
<evidence type="ECO:0000256" key="3">
    <source>
        <dbReference type="ARBA" id="ARBA00023082"/>
    </source>
</evidence>
<dbReference type="GO" id="GO:0006352">
    <property type="term" value="P:DNA-templated transcription initiation"/>
    <property type="evidence" value="ECO:0007669"/>
    <property type="project" value="InterPro"/>
</dbReference>
<dbReference type="InterPro" id="IPR039425">
    <property type="entry name" value="RNA_pol_sigma-70-like"/>
</dbReference>
<evidence type="ECO:0000313" key="8">
    <source>
        <dbReference type="EMBL" id="CAA9243611.1"/>
    </source>
</evidence>
<dbReference type="EMBL" id="CADCTF010000096">
    <property type="protein sequence ID" value="CAA9243611.1"/>
    <property type="molecule type" value="Genomic_DNA"/>
</dbReference>
<gene>
    <name evidence="8" type="ORF">AVDCRST_MAG50-1786</name>
</gene>
<proteinExistence type="inferred from homology"/>
<dbReference type="Gene3D" id="1.10.1740.10">
    <property type="match status" value="1"/>
</dbReference>
<organism evidence="8">
    <name type="scientific">uncultured Acidimicrobiales bacterium</name>
    <dbReference type="NCBI Taxonomy" id="310071"/>
    <lineage>
        <taxon>Bacteria</taxon>
        <taxon>Bacillati</taxon>
        <taxon>Actinomycetota</taxon>
        <taxon>Acidimicrobiia</taxon>
        <taxon>Acidimicrobiales</taxon>
        <taxon>environmental samples</taxon>
    </lineage>
</organism>
<dbReference type="PANTHER" id="PTHR43133:SF8">
    <property type="entry name" value="RNA POLYMERASE SIGMA FACTOR HI_1459-RELATED"/>
    <property type="match status" value="1"/>
</dbReference>
<evidence type="ECO:0000259" key="7">
    <source>
        <dbReference type="Pfam" id="PF08281"/>
    </source>
</evidence>
<dbReference type="Gene3D" id="1.10.10.10">
    <property type="entry name" value="Winged helix-like DNA-binding domain superfamily/Winged helix DNA-binding domain"/>
    <property type="match status" value="1"/>
</dbReference>
<keyword evidence="2" id="KW-0805">Transcription regulation</keyword>
<dbReference type="AlphaFoldDB" id="A0A6J4I618"/>
<comment type="similarity">
    <text evidence="1">Belongs to the sigma-70 factor family. ECF subfamily.</text>
</comment>
<dbReference type="SUPFAM" id="SSF88659">
    <property type="entry name" value="Sigma3 and sigma4 domains of RNA polymerase sigma factors"/>
    <property type="match status" value="1"/>
</dbReference>
<sequence>MTAEIGRPIGDDVSVAELESVLRRVIAKSAPASSVDDLVQDAVVRVLAARERLTPDSLLAYGIVVARNVLVEDRRRAERRARLEPQLADTRQPELPDAAAMAADEQSALRAALGNLSETDRTALLRHDLDGVDVGDLAGEHGASAGAVATRLSRSRARLRVEYVVAMRRLRLPTTKCLPVLHALSAGDARRQLRLSADRHLLDCPTCASVAPALVERRRSLVAWLGLGPLVEAVRASWARRSPRSTTTAAAGAGAAVVAALAVVLLVTPSSDPATNDPLTAPVPVPMAAPAPACSEVTVGGRPLVAEAPSSLQAGAGQPVAATGVVVSAVPADEGFWFGCGPFRLWAQLTDTGEESAVRIRPGNRLTFTGTLALHGAEWPAAQGVDADEGAAELAAAGVHVEVTASSVTVSP</sequence>
<keyword evidence="3" id="KW-0731">Sigma factor</keyword>